<dbReference type="GO" id="GO:0022857">
    <property type="term" value="F:transmembrane transporter activity"/>
    <property type="evidence" value="ECO:0007669"/>
    <property type="project" value="InterPro"/>
</dbReference>
<gene>
    <name evidence="7" type="ORF">ASAP_3032</name>
</gene>
<dbReference type="InterPro" id="IPR008995">
    <property type="entry name" value="Mo/tungstate-bd_C_term_dom"/>
</dbReference>
<evidence type="ECO:0000256" key="3">
    <source>
        <dbReference type="ARBA" id="ARBA00022519"/>
    </source>
</evidence>
<dbReference type="PANTHER" id="PTHR42781">
    <property type="entry name" value="SPERMIDINE/PUTRESCINE IMPORT ATP-BINDING PROTEIN POTA"/>
    <property type="match status" value="1"/>
</dbReference>
<sequence>MSGSSGDNRSPLSVHSLALTPGADGFSLNLVKGEALSLLAETPGTLSLFCDILGGFVAPAAGRVAFAGLDASDTLPGQRPIVLVSRREPAFGHLGVAANIAFPLRVRGMAAHEIRASVSHFLALLGLDGFASARADTLLPEYDVRLRLARALACNPSVLVLDDVLSGLDLRAIGRTRQLIAKLHKALGLTLIYAANDREDAVWLGGRIALFDRETLVQCASASTLLDRPATPWVASLFAEANLLTGRVLSIEDDIATIHLACGGVVEALADADLEDDSLCVLCIRPDRMTPLFAASGGDEEGPAPLIATLQSVLHTGEQMRLRLRLSDGVEIEMRRPLIQSTRQMTPGATLQLAWQASQAVAFPMKDDL</sequence>
<evidence type="ECO:0000256" key="2">
    <source>
        <dbReference type="ARBA" id="ARBA00022475"/>
    </source>
</evidence>
<dbReference type="Gene3D" id="3.40.50.300">
    <property type="entry name" value="P-loop containing nucleotide triphosphate hydrolases"/>
    <property type="match status" value="1"/>
</dbReference>
<comment type="caution">
    <text evidence="7">The sequence shown here is derived from an EMBL/GenBank/DDBJ whole genome shotgun (WGS) entry which is preliminary data.</text>
</comment>
<dbReference type="GO" id="GO:0043190">
    <property type="term" value="C:ATP-binding cassette (ABC) transporter complex"/>
    <property type="evidence" value="ECO:0007669"/>
    <property type="project" value="InterPro"/>
</dbReference>
<keyword evidence="3" id="KW-0997">Cell inner membrane</keyword>
<evidence type="ECO:0000313" key="7">
    <source>
        <dbReference type="EMBL" id="CDG41077.1"/>
    </source>
</evidence>
<dbReference type="AlphaFoldDB" id="A0A060QM83"/>
<dbReference type="PROSITE" id="PS50893">
    <property type="entry name" value="ABC_TRANSPORTER_2"/>
    <property type="match status" value="1"/>
</dbReference>
<dbReference type="Proteomes" id="UP000027583">
    <property type="component" value="Unassembled WGS sequence"/>
</dbReference>
<dbReference type="InterPro" id="IPR050093">
    <property type="entry name" value="ABC_SmlMolc_Importer"/>
</dbReference>
<dbReference type="EMBL" id="CBLX010000027">
    <property type="protein sequence ID" value="CDG41077.1"/>
    <property type="molecule type" value="Genomic_DNA"/>
</dbReference>
<dbReference type="GO" id="GO:0016887">
    <property type="term" value="F:ATP hydrolysis activity"/>
    <property type="evidence" value="ECO:0007669"/>
    <property type="project" value="InterPro"/>
</dbReference>
<protein>
    <recommendedName>
        <fullName evidence="6">ABC transporter domain-containing protein</fullName>
    </recommendedName>
</protein>
<feature type="domain" description="ABC transporter" evidence="6">
    <location>
        <begin position="8"/>
        <end position="238"/>
    </location>
</feature>
<organism evidence="7 8">
    <name type="scientific">Asaia bogorensis</name>
    <dbReference type="NCBI Taxonomy" id="91915"/>
    <lineage>
        <taxon>Bacteria</taxon>
        <taxon>Pseudomonadati</taxon>
        <taxon>Pseudomonadota</taxon>
        <taxon>Alphaproteobacteria</taxon>
        <taxon>Acetobacterales</taxon>
        <taxon>Acetobacteraceae</taxon>
        <taxon>Asaia</taxon>
    </lineage>
</organism>
<keyword evidence="1" id="KW-0813">Transport</keyword>
<dbReference type="RefSeq" id="WP_023980011.1">
    <property type="nucleotide sequence ID" value="NZ_CBLX010000027.1"/>
</dbReference>
<dbReference type="eggNOG" id="COG3842">
    <property type="taxonomic scope" value="Bacteria"/>
</dbReference>
<dbReference type="Pfam" id="PF08402">
    <property type="entry name" value="TOBE_2"/>
    <property type="match status" value="1"/>
</dbReference>
<dbReference type="InterPro" id="IPR013611">
    <property type="entry name" value="Transp-assoc_OB_typ2"/>
</dbReference>
<keyword evidence="5" id="KW-0472">Membrane</keyword>
<keyword evidence="4" id="KW-1278">Translocase</keyword>
<name>A0A060QM83_9PROT</name>
<reference evidence="7 8" key="1">
    <citation type="journal article" date="2014" name="Genome Biol. Evol.">
        <title>Acetic acid bacteria genomes reveal functional traits for adaptation to life in insect guts.</title>
        <authorList>
            <person name="Chouaia B."/>
            <person name="Gaiarsa S."/>
            <person name="Crotti E."/>
            <person name="Comandatore F."/>
            <person name="Degli Esposti M."/>
            <person name="Ricci I."/>
            <person name="Alma A."/>
            <person name="Favia G."/>
            <person name="Bandi C."/>
            <person name="Daffonchio D."/>
        </authorList>
    </citation>
    <scope>NUCLEOTIDE SEQUENCE [LARGE SCALE GENOMIC DNA]</scope>
    <source>
        <strain evidence="7 8">SF2.1</strain>
    </source>
</reference>
<dbReference type="GO" id="GO:0005524">
    <property type="term" value="F:ATP binding"/>
    <property type="evidence" value="ECO:0007669"/>
    <property type="project" value="InterPro"/>
</dbReference>
<keyword evidence="2" id="KW-1003">Cell membrane</keyword>
<proteinExistence type="predicted"/>
<dbReference type="InterPro" id="IPR027417">
    <property type="entry name" value="P-loop_NTPase"/>
</dbReference>
<evidence type="ECO:0000256" key="4">
    <source>
        <dbReference type="ARBA" id="ARBA00022967"/>
    </source>
</evidence>
<dbReference type="InterPro" id="IPR003439">
    <property type="entry name" value="ABC_transporter-like_ATP-bd"/>
</dbReference>
<evidence type="ECO:0000259" key="6">
    <source>
        <dbReference type="PROSITE" id="PS50893"/>
    </source>
</evidence>
<dbReference type="SUPFAM" id="SSF50331">
    <property type="entry name" value="MOP-like"/>
    <property type="match status" value="1"/>
</dbReference>
<evidence type="ECO:0000313" key="8">
    <source>
        <dbReference type="Proteomes" id="UP000027583"/>
    </source>
</evidence>
<dbReference type="PANTHER" id="PTHR42781:SF1">
    <property type="entry name" value="THIAMINE IMPORT ATP-BINDING PROTEIN THIQ"/>
    <property type="match status" value="1"/>
</dbReference>
<accession>A0A060QM83</accession>
<reference evidence="7 8" key="2">
    <citation type="journal article" date="2014" name="PLoS ONE">
        <title>Evolution of mitochondria reconstructed from the energy metabolism of living bacteria.</title>
        <authorList>
            <person name="Degli Esposti M."/>
            <person name="Chouaia B."/>
            <person name="Comandatore F."/>
            <person name="Crotti E."/>
            <person name="Sassera D."/>
            <person name="Lievens P.M."/>
            <person name="Daffonchio D."/>
            <person name="Bandi C."/>
        </authorList>
    </citation>
    <scope>NUCLEOTIDE SEQUENCE [LARGE SCALE GENOMIC DNA]</scope>
    <source>
        <strain evidence="7 8">SF2.1</strain>
    </source>
</reference>
<evidence type="ECO:0000256" key="5">
    <source>
        <dbReference type="ARBA" id="ARBA00023136"/>
    </source>
</evidence>
<dbReference type="SUPFAM" id="SSF52540">
    <property type="entry name" value="P-loop containing nucleoside triphosphate hydrolases"/>
    <property type="match status" value="1"/>
</dbReference>
<evidence type="ECO:0000256" key="1">
    <source>
        <dbReference type="ARBA" id="ARBA00022448"/>
    </source>
</evidence>